<dbReference type="AlphaFoldDB" id="A0AA36G0F2"/>
<accession>A0AA36G0F2</accession>
<comment type="caution">
    <text evidence="1">The sequence shown here is derived from an EMBL/GenBank/DDBJ whole genome shotgun (WGS) entry which is preliminary data.</text>
</comment>
<dbReference type="EMBL" id="CATQJA010002634">
    <property type="protein sequence ID" value="CAJ0574967.1"/>
    <property type="molecule type" value="Genomic_DNA"/>
</dbReference>
<sequence>MLVQRFRDTPLQVNGAYTQDVIRSFVNELKPSDVYSWESVRLTFKPNDPSMDRHLEIYAYRFPRMWNKDWAASERDLPMEVQTFSEDIARECERVIEYWEEHRRDHRDVFGLPGQKRLADAVKSYGCSYVIHAESEALGPRVMQERFSKAYIALAKACNEGRLATDEVMELSIAQYPFEKSAKRIKLNTNQPPSLELFAEITKILIEQDLTMRIKVKTSIATYLAFWARSRGYPQCSFTSPIKALSNSIDEVNLLLARTSLI</sequence>
<proteinExistence type="predicted"/>
<evidence type="ECO:0000313" key="2">
    <source>
        <dbReference type="Proteomes" id="UP001177023"/>
    </source>
</evidence>
<name>A0AA36G0F2_9BILA</name>
<gene>
    <name evidence="1" type="ORF">MSPICULIGERA_LOCUS13287</name>
</gene>
<feature type="non-terminal residue" evidence="1">
    <location>
        <position position="1"/>
    </location>
</feature>
<organism evidence="1 2">
    <name type="scientific">Mesorhabditis spiculigera</name>
    <dbReference type="NCBI Taxonomy" id="96644"/>
    <lineage>
        <taxon>Eukaryota</taxon>
        <taxon>Metazoa</taxon>
        <taxon>Ecdysozoa</taxon>
        <taxon>Nematoda</taxon>
        <taxon>Chromadorea</taxon>
        <taxon>Rhabditida</taxon>
        <taxon>Rhabditina</taxon>
        <taxon>Rhabditomorpha</taxon>
        <taxon>Rhabditoidea</taxon>
        <taxon>Rhabditidae</taxon>
        <taxon>Mesorhabditinae</taxon>
        <taxon>Mesorhabditis</taxon>
    </lineage>
</organism>
<dbReference type="Proteomes" id="UP001177023">
    <property type="component" value="Unassembled WGS sequence"/>
</dbReference>
<protein>
    <submittedName>
        <fullName evidence="1">Uncharacterized protein</fullName>
    </submittedName>
</protein>
<evidence type="ECO:0000313" key="1">
    <source>
        <dbReference type="EMBL" id="CAJ0574967.1"/>
    </source>
</evidence>
<keyword evidence="2" id="KW-1185">Reference proteome</keyword>
<reference evidence="1" key="1">
    <citation type="submission" date="2023-06" db="EMBL/GenBank/DDBJ databases">
        <authorList>
            <person name="Delattre M."/>
        </authorList>
    </citation>
    <scope>NUCLEOTIDE SEQUENCE</scope>
    <source>
        <strain evidence="1">AF72</strain>
    </source>
</reference>